<dbReference type="EMBL" id="KB199728">
    <property type="protein sequence ID" value="ESP04469.1"/>
    <property type="molecule type" value="Genomic_DNA"/>
</dbReference>
<dbReference type="Proteomes" id="UP000030746">
    <property type="component" value="Unassembled WGS sequence"/>
</dbReference>
<dbReference type="HOGENOM" id="CLU_1929939_0_0_1"/>
<feature type="compositionally biased region" description="Basic and acidic residues" evidence="3">
    <location>
        <begin position="41"/>
        <end position="54"/>
    </location>
</feature>
<feature type="compositionally biased region" description="Basic residues" evidence="3">
    <location>
        <begin position="116"/>
        <end position="125"/>
    </location>
</feature>
<organism evidence="4 5">
    <name type="scientific">Lottia gigantea</name>
    <name type="common">Giant owl limpet</name>
    <dbReference type="NCBI Taxonomy" id="225164"/>
    <lineage>
        <taxon>Eukaryota</taxon>
        <taxon>Metazoa</taxon>
        <taxon>Spiralia</taxon>
        <taxon>Lophotrochozoa</taxon>
        <taxon>Mollusca</taxon>
        <taxon>Gastropoda</taxon>
        <taxon>Patellogastropoda</taxon>
        <taxon>Lottioidea</taxon>
        <taxon>Lottiidae</taxon>
        <taxon>Lottia</taxon>
    </lineage>
</organism>
<dbReference type="CTD" id="20241509"/>
<dbReference type="GO" id="GO:0001227">
    <property type="term" value="F:DNA-binding transcription repressor activity, RNA polymerase II-specific"/>
    <property type="evidence" value="ECO:0007669"/>
    <property type="project" value="TreeGrafter"/>
</dbReference>
<reference evidence="4 5" key="1">
    <citation type="journal article" date="2013" name="Nature">
        <title>Insights into bilaterian evolution from three spiralian genomes.</title>
        <authorList>
            <person name="Simakov O."/>
            <person name="Marletaz F."/>
            <person name="Cho S.J."/>
            <person name="Edsinger-Gonzales E."/>
            <person name="Havlak P."/>
            <person name="Hellsten U."/>
            <person name="Kuo D.H."/>
            <person name="Larsson T."/>
            <person name="Lv J."/>
            <person name="Arendt D."/>
            <person name="Savage R."/>
            <person name="Osoegawa K."/>
            <person name="de Jong P."/>
            <person name="Grimwood J."/>
            <person name="Chapman J.A."/>
            <person name="Shapiro H."/>
            <person name="Aerts A."/>
            <person name="Otillar R.P."/>
            <person name="Terry A.Y."/>
            <person name="Boore J.L."/>
            <person name="Grigoriev I.V."/>
            <person name="Lindberg D.R."/>
            <person name="Seaver E.C."/>
            <person name="Weisblat D.A."/>
            <person name="Putnam N.H."/>
            <person name="Rokhsar D.S."/>
        </authorList>
    </citation>
    <scope>NUCLEOTIDE SEQUENCE [LARGE SCALE GENOMIC DNA]</scope>
</reference>
<feature type="region of interest" description="Disordered" evidence="3">
    <location>
        <begin position="109"/>
        <end position="131"/>
    </location>
</feature>
<accession>V4AJV3</accession>
<comment type="subcellular location">
    <subcellularLocation>
        <location evidence="1">Nucleus</location>
    </subcellularLocation>
</comment>
<name>V4AJV3_LOTGI</name>
<dbReference type="OrthoDB" id="5842926at2759"/>
<dbReference type="RefSeq" id="XP_009044800.1">
    <property type="nucleotide sequence ID" value="XM_009046552.1"/>
</dbReference>
<dbReference type="AlphaFoldDB" id="V4AJV3"/>
<feature type="region of interest" description="Disordered" evidence="3">
    <location>
        <begin position="25"/>
        <end position="54"/>
    </location>
</feature>
<dbReference type="PANTHER" id="PTHR46297:SF1">
    <property type="entry name" value="ZINC FINGER CCCH-TYPE WITH G PATCH DOMAIN-CONTAINING PROTEIN"/>
    <property type="match status" value="1"/>
</dbReference>
<evidence type="ECO:0000256" key="2">
    <source>
        <dbReference type="ARBA" id="ARBA00023242"/>
    </source>
</evidence>
<dbReference type="GO" id="GO:0005634">
    <property type="term" value="C:nucleus"/>
    <property type="evidence" value="ECO:0007669"/>
    <property type="project" value="UniProtKB-SubCell"/>
</dbReference>
<dbReference type="GO" id="GO:0000978">
    <property type="term" value="F:RNA polymerase II cis-regulatory region sequence-specific DNA binding"/>
    <property type="evidence" value="ECO:0007669"/>
    <property type="project" value="TreeGrafter"/>
</dbReference>
<proteinExistence type="predicted"/>
<keyword evidence="2" id="KW-0539">Nucleus</keyword>
<evidence type="ECO:0000313" key="4">
    <source>
        <dbReference type="EMBL" id="ESP04469.1"/>
    </source>
</evidence>
<dbReference type="KEGG" id="lgi:LOTGIDRAFT_170714"/>
<evidence type="ECO:0000313" key="5">
    <source>
        <dbReference type="Proteomes" id="UP000030746"/>
    </source>
</evidence>
<protein>
    <submittedName>
        <fullName evidence="4">Uncharacterized protein</fullName>
    </submittedName>
</protein>
<keyword evidence="5" id="KW-1185">Reference proteome</keyword>
<gene>
    <name evidence="4" type="ORF">LOTGIDRAFT_170714</name>
</gene>
<dbReference type="GeneID" id="20241509"/>
<dbReference type="STRING" id="225164.V4AJV3"/>
<dbReference type="PANTHER" id="PTHR46297">
    <property type="entry name" value="ZINC FINGER CCCH-TYPE WITH G PATCH DOMAIN-CONTAINING PROTEIN"/>
    <property type="match status" value="1"/>
</dbReference>
<sequence>MNQINLCILISGVSSICKRNLHELRKHPSSGQSGKSSSKKHISEQDLHSKSDRHLNIQLLKTDEELKNVEKELKRLKESLARNQTRDHGAAIKIQAKITSLEDYKRKLESSEQTLSRHRQRRTDHKKLTIF</sequence>
<evidence type="ECO:0000256" key="1">
    <source>
        <dbReference type="ARBA" id="ARBA00004123"/>
    </source>
</evidence>
<evidence type="ECO:0000256" key="3">
    <source>
        <dbReference type="SAM" id="MobiDB-lite"/>
    </source>
</evidence>